<keyword evidence="1 5" id="KW-1003">Cell membrane</keyword>
<dbReference type="PANTHER" id="PTHR32432">
    <property type="entry name" value="CELL DIVISION PROTEIN FTSA-RELATED"/>
    <property type="match status" value="1"/>
</dbReference>
<feature type="compositionally biased region" description="Basic and acidic residues" evidence="7">
    <location>
        <begin position="419"/>
        <end position="428"/>
    </location>
</feature>
<evidence type="ECO:0000313" key="9">
    <source>
        <dbReference type="EMBL" id="QNN75559.1"/>
    </source>
</evidence>
<dbReference type="InterPro" id="IPR003494">
    <property type="entry name" value="SHS2_FtsA"/>
</dbReference>
<keyword evidence="4 5" id="KW-0131">Cell cycle</keyword>
<name>A0A7G9T634_9LACO</name>
<dbReference type="KEGG" id="wdi:H9L19_01270"/>
<keyword evidence="2 5" id="KW-0132">Cell division</keyword>
<evidence type="ECO:0000256" key="7">
    <source>
        <dbReference type="SAM" id="MobiDB-lite"/>
    </source>
</evidence>
<dbReference type="SUPFAM" id="SSF53067">
    <property type="entry name" value="Actin-like ATPase domain"/>
    <property type="match status" value="2"/>
</dbReference>
<evidence type="ECO:0000256" key="4">
    <source>
        <dbReference type="ARBA" id="ARBA00023306"/>
    </source>
</evidence>
<keyword evidence="3 5" id="KW-0472">Membrane</keyword>
<dbReference type="InterPro" id="IPR043129">
    <property type="entry name" value="ATPase_NBD"/>
</dbReference>
<comment type="similarity">
    <text evidence="5 6">Belongs to the FtsA/MreB family.</text>
</comment>
<evidence type="ECO:0000256" key="5">
    <source>
        <dbReference type="HAMAP-Rule" id="MF_02033"/>
    </source>
</evidence>
<evidence type="ECO:0000313" key="10">
    <source>
        <dbReference type="Proteomes" id="UP000515800"/>
    </source>
</evidence>
<dbReference type="GO" id="GO:0009898">
    <property type="term" value="C:cytoplasmic side of plasma membrane"/>
    <property type="evidence" value="ECO:0007669"/>
    <property type="project" value="UniProtKB-UniRule"/>
</dbReference>
<dbReference type="AlphaFoldDB" id="A0A7G9T634"/>
<feature type="domain" description="SHS2" evidence="8">
    <location>
        <begin position="7"/>
        <end position="193"/>
    </location>
</feature>
<dbReference type="NCBIfam" id="TIGR01174">
    <property type="entry name" value="ftsA"/>
    <property type="match status" value="1"/>
</dbReference>
<dbReference type="Pfam" id="PF02491">
    <property type="entry name" value="SHS2_FTSA"/>
    <property type="match status" value="1"/>
</dbReference>
<reference evidence="9 10" key="1">
    <citation type="submission" date="2020-08" db="EMBL/GenBank/DDBJ databases">
        <title>Genome sequence of Weissella diestrammenae KACC 16890T.</title>
        <authorList>
            <person name="Hyun D.-W."/>
            <person name="Bae J.-W."/>
        </authorList>
    </citation>
    <scope>NUCLEOTIDE SEQUENCE [LARGE SCALE GENOMIC DNA]</scope>
    <source>
        <strain evidence="9 10">KACC 16890</strain>
    </source>
</reference>
<sequence length="446" mass="48198">MANHGMIVGLDVGTNTVKVLVADVRDKQVNVIAVGRAVSHGVKRGVVVDIDAAANDIRMALAQVTEQTNQEVKEVIASIPATAIQMRAVNGTVAVHDSQHISYADVAAAVQASISQLTLKDQTVVDLTPQEFIVDNFAGVTDPNDMVGTHLTMRGIAYVGPHQLTDNLRAAIERAGLRLRDMVLAPLAASQTIVSDAEQEFGTIMLDMGAGQTTAAIVHNHQMKFIATFSAGGSNITKDISTVFNISHQDAERLKLDAGLAAPQFANNSNQLTIQPVGQSDMRITESELAEVIGARVHQILTKLGQRIDTVSGFQLPGGLVVSGGSAALRHTQDVLKSTYGVNVKLYMPNEIGLRHPAYVGAWSIVNYAARQTQVALVVKQALYGLPISFMTNGSQNLRQGNHRPQTVKKQNTPQNFEEPARESEPVRNRMSFGQRVNTWFKELFN</sequence>
<accession>A0A7G9T634</accession>
<proteinExistence type="inferred from homology"/>
<evidence type="ECO:0000256" key="1">
    <source>
        <dbReference type="ARBA" id="ARBA00022475"/>
    </source>
</evidence>
<feature type="compositionally biased region" description="Polar residues" evidence="7">
    <location>
        <begin position="395"/>
        <end position="416"/>
    </location>
</feature>
<organism evidence="9 10">
    <name type="scientific">Weissella diestrammenae</name>
    <dbReference type="NCBI Taxonomy" id="1162633"/>
    <lineage>
        <taxon>Bacteria</taxon>
        <taxon>Bacillati</taxon>
        <taxon>Bacillota</taxon>
        <taxon>Bacilli</taxon>
        <taxon>Lactobacillales</taxon>
        <taxon>Lactobacillaceae</taxon>
        <taxon>Weissella</taxon>
    </lineage>
</organism>
<evidence type="ECO:0000259" key="8">
    <source>
        <dbReference type="SMART" id="SM00842"/>
    </source>
</evidence>
<dbReference type="HAMAP" id="MF_02033">
    <property type="entry name" value="FtsA"/>
    <property type="match status" value="1"/>
</dbReference>
<dbReference type="InterPro" id="IPR050696">
    <property type="entry name" value="FtsA/MreB"/>
</dbReference>
<dbReference type="Pfam" id="PF14450">
    <property type="entry name" value="FtsA"/>
    <property type="match status" value="1"/>
</dbReference>
<feature type="region of interest" description="Disordered" evidence="7">
    <location>
        <begin position="395"/>
        <end position="428"/>
    </location>
</feature>
<dbReference type="InterPro" id="IPR020823">
    <property type="entry name" value="Cell_div_FtsA"/>
</dbReference>
<dbReference type="PANTHER" id="PTHR32432:SF4">
    <property type="entry name" value="CELL DIVISION PROTEIN FTSA"/>
    <property type="match status" value="1"/>
</dbReference>
<comment type="function">
    <text evidence="5 6">Cell division protein that is involved in the assembly of the Z ring. May serve as a membrane anchor for the Z ring.</text>
</comment>
<comment type="subunit">
    <text evidence="5">Self-interacts. Interacts with FtsZ.</text>
</comment>
<dbReference type="Gene3D" id="3.30.420.40">
    <property type="match status" value="2"/>
</dbReference>
<dbReference type="RefSeq" id="WP_187529391.1">
    <property type="nucleotide sequence ID" value="NZ_CP060724.1"/>
</dbReference>
<keyword evidence="10" id="KW-1185">Reference proteome</keyword>
<dbReference type="PIRSF" id="PIRSF003101">
    <property type="entry name" value="FtsA"/>
    <property type="match status" value="1"/>
</dbReference>
<dbReference type="Proteomes" id="UP000515800">
    <property type="component" value="Chromosome"/>
</dbReference>
<dbReference type="GO" id="GO:0032153">
    <property type="term" value="C:cell division site"/>
    <property type="evidence" value="ECO:0007669"/>
    <property type="project" value="UniProtKB-UniRule"/>
</dbReference>
<dbReference type="EMBL" id="CP060724">
    <property type="protein sequence ID" value="QNN75559.1"/>
    <property type="molecule type" value="Genomic_DNA"/>
</dbReference>
<evidence type="ECO:0000256" key="6">
    <source>
        <dbReference type="PIRNR" id="PIRNR003101"/>
    </source>
</evidence>
<protein>
    <recommendedName>
        <fullName evidence="5 6">Cell division protein FtsA</fullName>
    </recommendedName>
</protein>
<evidence type="ECO:0000256" key="2">
    <source>
        <dbReference type="ARBA" id="ARBA00022618"/>
    </source>
</evidence>
<gene>
    <name evidence="5 9" type="primary">ftsA</name>
    <name evidence="9" type="ORF">H9L19_01270</name>
</gene>
<dbReference type="SMART" id="SM00842">
    <property type="entry name" value="FtsA"/>
    <property type="match status" value="1"/>
</dbReference>
<comment type="subcellular location">
    <subcellularLocation>
        <location evidence="5">Cell membrane</location>
        <topology evidence="5">Peripheral membrane protein</topology>
        <orientation evidence="5">Cytoplasmic side</orientation>
    </subcellularLocation>
    <text evidence="5">Localizes to the Z ring in an FtsZ-dependent manner. Targeted to the membrane through a conserved C-terminal amphipathic helix.</text>
</comment>
<evidence type="ECO:0000256" key="3">
    <source>
        <dbReference type="ARBA" id="ARBA00023136"/>
    </source>
</evidence>
<dbReference type="GO" id="GO:0043093">
    <property type="term" value="P:FtsZ-dependent cytokinesis"/>
    <property type="evidence" value="ECO:0007669"/>
    <property type="project" value="UniProtKB-UniRule"/>
</dbReference>